<feature type="domain" description="Sulfatase N-terminal" evidence="9">
    <location>
        <begin position="318"/>
        <end position="632"/>
    </location>
</feature>
<keyword evidence="3" id="KW-1003">Cell membrane</keyword>
<evidence type="ECO:0000256" key="6">
    <source>
        <dbReference type="ARBA" id="ARBA00023136"/>
    </source>
</evidence>
<evidence type="ECO:0000313" key="11">
    <source>
        <dbReference type="Proteomes" id="UP000245288"/>
    </source>
</evidence>
<name>A0A2V1JVH5_EUBRA</name>
<evidence type="ECO:0000256" key="5">
    <source>
        <dbReference type="ARBA" id="ARBA00022989"/>
    </source>
</evidence>
<evidence type="ECO:0000259" key="9">
    <source>
        <dbReference type="Pfam" id="PF00884"/>
    </source>
</evidence>
<comment type="caution">
    <text evidence="10">The sequence shown here is derived from an EMBL/GenBank/DDBJ whole genome shotgun (WGS) entry which is preliminary data.</text>
</comment>
<dbReference type="InterPro" id="IPR000917">
    <property type="entry name" value="Sulfatase_N"/>
</dbReference>
<evidence type="ECO:0000256" key="7">
    <source>
        <dbReference type="SAM" id="MobiDB-lite"/>
    </source>
</evidence>
<feature type="transmembrane region" description="Helical" evidence="8">
    <location>
        <begin position="97"/>
        <end position="123"/>
    </location>
</feature>
<evidence type="ECO:0000256" key="8">
    <source>
        <dbReference type="SAM" id="Phobius"/>
    </source>
</evidence>
<dbReference type="GO" id="GO:0005886">
    <property type="term" value="C:plasma membrane"/>
    <property type="evidence" value="ECO:0007669"/>
    <property type="project" value="UniProtKB-SubCell"/>
</dbReference>
<comment type="subcellular location">
    <subcellularLocation>
        <location evidence="1">Cell membrane</location>
        <topology evidence="1">Multi-pass membrane protein</topology>
    </subcellularLocation>
</comment>
<dbReference type="PANTHER" id="PTHR47371:SF3">
    <property type="entry name" value="PHOSPHOGLYCEROL TRANSFERASE I"/>
    <property type="match status" value="1"/>
</dbReference>
<dbReference type="CDD" id="cd16015">
    <property type="entry name" value="LTA_synthase"/>
    <property type="match status" value="1"/>
</dbReference>
<dbReference type="Pfam" id="PF00884">
    <property type="entry name" value="Sulfatase"/>
    <property type="match status" value="1"/>
</dbReference>
<feature type="transmembrane region" description="Helical" evidence="8">
    <location>
        <begin position="211"/>
        <end position="230"/>
    </location>
</feature>
<feature type="transmembrane region" description="Helical" evidence="8">
    <location>
        <begin position="12"/>
        <end position="29"/>
    </location>
</feature>
<evidence type="ECO:0000313" key="10">
    <source>
        <dbReference type="EMBL" id="PWE87403.1"/>
    </source>
</evidence>
<feature type="region of interest" description="Disordered" evidence="7">
    <location>
        <begin position="290"/>
        <end position="309"/>
    </location>
</feature>
<keyword evidence="5 8" id="KW-1133">Transmembrane helix</keyword>
<dbReference type="OrthoDB" id="243547at2"/>
<dbReference type="AlphaFoldDB" id="A0A2V1JVH5"/>
<dbReference type="EMBL" id="JRFU01000044">
    <property type="protein sequence ID" value="PWE87403.1"/>
    <property type="molecule type" value="Genomic_DNA"/>
</dbReference>
<dbReference type="SUPFAM" id="SSF53649">
    <property type="entry name" value="Alkaline phosphatase-like"/>
    <property type="match status" value="1"/>
</dbReference>
<feature type="transmembrane region" description="Helical" evidence="8">
    <location>
        <begin position="130"/>
        <end position="148"/>
    </location>
</feature>
<accession>A0A2V1JVH5</accession>
<sequence>MHISFAGKKVRLLALAVCIFMIIFVSANWKLYLDPDLNLQGGTLLFVLSLLAGPTAGFLIIFKPSVDQKYQAFANTALFFIMPILTIQMVEAFNENFIWWFSVPTFLANYMIYLVFYLVFYLITGRYHMVGLIVNISLYVWSLLNYFIELFRGSPFVPLDILTFKTGLTVSDGYTYELSWQLICGSIMFFLIYLVNKKSVNIKPKKLKFKLLAKLAPAAYIAVVAISLFFTDHAANLGYKPDFWDQARGYHRTGSFFNFCLNTKYLIVRKPSDYAPDNVSTYVADTLKDSGVDPDSDTSTNLLTGQNDYTPSTDGTMPNIICIMNESLSDLGALGNLETNEDYMPFIHSLTENTIKGYLSMPVFGAGTSNSEFEFLSGDSISFLPTGCNVYQSYVKDSIPSLVSTLGSLGYSKTAFHPYYGDGWNRRNVYPLLGFDNYISIEDFVDQDILDTYKQNNDVTQYETLLKERYPDRDMLLRRFVSDSYDYSMVENMFENRDTSKPFFLFNVTMQNHGGYAMSYTNFAQEIYVTNMSTVYPKANRYLSLVKRSDDAFRELTEYFSQVTEPTIICMFGDHLPSIEDEFYEELFGTSLDNLTTEQQQLRYMTPFVIWANYDIPEATLDQISANYLSTLVLQTAKLPLTQYNKYLASLYQKLPIINTVGYVDSDNNYYTHSESSKYDDLLYQYHCLVYNSLIDRNNRDSSVFFLNQNQ</sequence>
<gene>
    <name evidence="10" type="ORF">LG34_04115</name>
</gene>
<evidence type="ECO:0000256" key="1">
    <source>
        <dbReference type="ARBA" id="ARBA00004651"/>
    </source>
</evidence>
<dbReference type="Proteomes" id="UP000245288">
    <property type="component" value="Unassembled WGS sequence"/>
</dbReference>
<keyword evidence="6 8" id="KW-0472">Membrane</keyword>
<reference evidence="10 11" key="1">
    <citation type="submission" date="2014-09" db="EMBL/GenBank/DDBJ databases">
        <title>Butyrate-producing bacteria isolated from human gut.</title>
        <authorList>
            <person name="Zhang Q."/>
            <person name="Zhao L."/>
        </authorList>
    </citation>
    <scope>NUCLEOTIDE SEQUENCE [LARGE SCALE GENOMIC DNA]</scope>
    <source>
        <strain evidence="10 11">21</strain>
    </source>
</reference>
<proteinExistence type="predicted"/>
<evidence type="ECO:0000256" key="4">
    <source>
        <dbReference type="ARBA" id="ARBA00022692"/>
    </source>
</evidence>
<feature type="transmembrane region" description="Helical" evidence="8">
    <location>
        <begin position="73"/>
        <end position="91"/>
    </location>
</feature>
<organism evidence="10 11">
    <name type="scientific">Eubacterium ramulus</name>
    <dbReference type="NCBI Taxonomy" id="39490"/>
    <lineage>
        <taxon>Bacteria</taxon>
        <taxon>Bacillati</taxon>
        <taxon>Bacillota</taxon>
        <taxon>Clostridia</taxon>
        <taxon>Eubacteriales</taxon>
        <taxon>Eubacteriaceae</taxon>
        <taxon>Eubacterium</taxon>
    </lineage>
</organism>
<dbReference type="PANTHER" id="PTHR47371">
    <property type="entry name" value="LIPOTEICHOIC ACID SYNTHASE"/>
    <property type="match status" value="1"/>
</dbReference>
<feature type="transmembrane region" description="Helical" evidence="8">
    <location>
        <begin position="178"/>
        <end position="195"/>
    </location>
</feature>
<keyword evidence="4 8" id="KW-0812">Transmembrane</keyword>
<feature type="compositionally biased region" description="Polar residues" evidence="7">
    <location>
        <begin position="297"/>
        <end position="309"/>
    </location>
</feature>
<feature type="transmembrane region" description="Helical" evidence="8">
    <location>
        <begin position="41"/>
        <end position="61"/>
    </location>
</feature>
<evidence type="ECO:0000256" key="3">
    <source>
        <dbReference type="ARBA" id="ARBA00022475"/>
    </source>
</evidence>
<evidence type="ECO:0000256" key="2">
    <source>
        <dbReference type="ARBA" id="ARBA00004936"/>
    </source>
</evidence>
<dbReference type="InterPro" id="IPR050448">
    <property type="entry name" value="OpgB/LTA_synthase_biosynth"/>
</dbReference>
<keyword evidence="11" id="KW-1185">Reference proteome</keyword>
<dbReference type="RefSeq" id="WP_109214979.1">
    <property type="nucleotide sequence ID" value="NZ_JAQDGV010000017.1"/>
</dbReference>
<dbReference type="InterPro" id="IPR017850">
    <property type="entry name" value="Alkaline_phosphatase_core_sf"/>
</dbReference>
<dbReference type="Gene3D" id="3.40.720.10">
    <property type="entry name" value="Alkaline Phosphatase, subunit A"/>
    <property type="match status" value="1"/>
</dbReference>
<comment type="pathway">
    <text evidence="2">Cell wall biogenesis; lipoteichoic acid biosynthesis.</text>
</comment>
<protein>
    <recommendedName>
        <fullName evidence="9">Sulfatase N-terminal domain-containing protein</fullName>
    </recommendedName>
</protein>